<dbReference type="EMBL" id="AVGG01000011">
    <property type="protein sequence ID" value="ESU27294.1"/>
    <property type="molecule type" value="Genomic_DNA"/>
</dbReference>
<name>V6SLJ5_9FLAO</name>
<sequence length="38" mass="4499">MTGIATDSRNMVKRMPEVLLPKNQKKRTNSKKFILNFY</sequence>
<gene>
    <name evidence="1" type="ORF">FLJC2902T_19970</name>
</gene>
<proteinExistence type="predicted"/>
<dbReference type="Proteomes" id="UP000018004">
    <property type="component" value="Unassembled WGS sequence"/>
</dbReference>
<dbReference type="AlphaFoldDB" id="V6SLJ5"/>
<evidence type="ECO:0000313" key="2">
    <source>
        <dbReference type="Proteomes" id="UP000018004"/>
    </source>
</evidence>
<accession>V6SLJ5</accession>
<organism evidence="1 2">
    <name type="scientific">Flavobacterium limnosediminis JC2902</name>
    <dbReference type="NCBI Taxonomy" id="1341181"/>
    <lineage>
        <taxon>Bacteria</taxon>
        <taxon>Pseudomonadati</taxon>
        <taxon>Bacteroidota</taxon>
        <taxon>Flavobacteriia</taxon>
        <taxon>Flavobacteriales</taxon>
        <taxon>Flavobacteriaceae</taxon>
        <taxon>Flavobacterium</taxon>
    </lineage>
</organism>
<evidence type="ECO:0000313" key="1">
    <source>
        <dbReference type="EMBL" id="ESU27294.1"/>
    </source>
</evidence>
<keyword evidence="2" id="KW-1185">Reference proteome</keyword>
<comment type="caution">
    <text evidence="1">The sequence shown here is derived from an EMBL/GenBank/DDBJ whole genome shotgun (WGS) entry which is preliminary data.</text>
</comment>
<dbReference type="STRING" id="1341181.FLJC2902T_19970"/>
<reference evidence="1 2" key="1">
    <citation type="submission" date="2013-08" db="EMBL/GenBank/DDBJ databases">
        <title>Flavobacterium limnosediminis JC2902 genome sequencing.</title>
        <authorList>
            <person name="Lee K."/>
            <person name="Yi H."/>
            <person name="Park S."/>
            <person name="Chun J."/>
        </authorList>
    </citation>
    <scope>NUCLEOTIDE SEQUENCE [LARGE SCALE GENOMIC DNA]</scope>
    <source>
        <strain evidence="1 2">JC2902</strain>
    </source>
</reference>
<protein>
    <submittedName>
        <fullName evidence="1">Uncharacterized protein</fullName>
    </submittedName>
</protein>